<evidence type="ECO:0000256" key="8">
    <source>
        <dbReference type="PROSITE-ProRule" id="PRU00703"/>
    </source>
</evidence>
<dbReference type="EMBL" id="JAERRA010000002">
    <property type="protein sequence ID" value="MBL0720592.1"/>
    <property type="molecule type" value="Genomic_DNA"/>
</dbReference>
<dbReference type="Proteomes" id="UP000643207">
    <property type="component" value="Unassembled WGS sequence"/>
</dbReference>
<dbReference type="SUPFAM" id="SSF56176">
    <property type="entry name" value="FAD-binding/transporter-associated domain-like"/>
    <property type="match status" value="1"/>
</dbReference>
<evidence type="ECO:0000256" key="6">
    <source>
        <dbReference type="ARBA" id="ARBA00023122"/>
    </source>
</evidence>
<feature type="transmembrane region" description="Helical" evidence="10">
    <location>
        <begin position="102"/>
        <end position="123"/>
    </location>
</feature>
<keyword evidence="7 9" id="KW-0472">Membrane</keyword>
<feature type="domain" description="CNNM transmembrane" evidence="12">
    <location>
        <begin position="1"/>
        <end position="200"/>
    </location>
</feature>
<dbReference type="InterPro" id="IPR046342">
    <property type="entry name" value="CBS_dom_sf"/>
</dbReference>
<dbReference type="SUPFAM" id="SSF54631">
    <property type="entry name" value="CBS-domain pair"/>
    <property type="match status" value="1"/>
</dbReference>
<feature type="transmembrane region" description="Helical" evidence="10">
    <location>
        <begin position="6"/>
        <end position="29"/>
    </location>
</feature>
<dbReference type="GO" id="GO:0005886">
    <property type="term" value="C:plasma membrane"/>
    <property type="evidence" value="ECO:0007669"/>
    <property type="project" value="UniProtKB-SubCell"/>
</dbReference>
<evidence type="ECO:0000256" key="10">
    <source>
        <dbReference type="SAM" id="Phobius"/>
    </source>
</evidence>
<dbReference type="SMART" id="SM01091">
    <property type="entry name" value="CorC_HlyC"/>
    <property type="match status" value="1"/>
</dbReference>
<feature type="transmembrane region" description="Helical" evidence="10">
    <location>
        <begin position="135"/>
        <end position="157"/>
    </location>
</feature>
<sequence>MDTGTSLGLIALLIAACAFFSISEIAVAASRRLRLRQMADEGEPRAARVLAVQDAPGSYFTVVQIGLNAVAILGGIVGEGALSPALTELLRPLAGSEERAQTLGFLLSFALITALFILFADLFPKRLAMSQPERVAVHVVGPMLALAALFKPLVWAFDRASDAIFRLLGLPPQRDEIVTHADILAMTEAGAAAGTVDAQEQQVIVNLFELDTRTVESAMTPRDHIVHFRLDDPPELIRARIEAEPHSTYLVCDGGIDKPVGYVDAKDLLLRELAEQPIALSDRAHLHPVLVIPDRLTLLEVLEQFRSAREDFAVILNEYSLVVGIITLNDVMSTVMAGLVTPLAEEQICRREDGSWLIDGLTPIPDVLRALDLDELPQQGKYDTLAGFLMVMLRRIPRRTDRIEAAGHRFEVLDVDDYKIDQVLVTRLPADGAR</sequence>
<evidence type="ECO:0000256" key="5">
    <source>
        <dbReference type="ARBA" id="ARBA00022989"/>
    </source>
</evidence>
<accession>A0A9X0XGP3</accession>
<dbReference type="PANTHER" id="PTHR43099">
    <property type="entry name" value="UPF0053 PROTEIN YRKA"/>
    <property type="match status" value="1"/>
</dbReference>
<proteinExistence type="predicted"/>
<name>A0A9X0XGP3_9BURK</name>
<evidence type="ECO:0000256" key="2">
    <source>
        <dbReference type="ARBA" id="ARBA00022475"/>
    </source>
</evidence>
<comment type="subcellular location">
    <subcellularLocation>
        <location evidence="1">Cell membrane</location>
        <topology evidence="1">Multi-pass membrane protein</topology>
    </subcellularLocation>
</comment>
<evidence type="ECO:0000256" key="7">
    <source>
        <dbReference type="ARBA" id="ARBA00023136"/>
    </source>
</evidence>
<dbReference type="PANTHER" id="PTHR43099:SF5">
    <property type="entry name" value="HLYC_CORC FAMILY TRANSPORTER"/>
    <property type="match status" value="1"/>
</dbReference>
<feature type="domain" description="CBS" evidence="11">
    <location>
        <begin position="285"/>
        <end position="343"/>
    </location>
</feature>
<comment type="caution">
    <text evidence="13">The sequence shown here is derived from an EMBL/GenBank/DDBJ whole genome shotgun (WGS) entry which is preliminary data.</text>
</comment>
<dbReference type="Gene3D" id="3.30.465.10">
    <property type="match status" value="1"/>
</dbReference>
<dbReference type="Pfam" id="PF01595">
    <property type="entry name" value="CNNM"/>
    <property type="match status" value="1"/>
</dbReference>
<dbReference type="Pfam" id="PF03471">
    <property type="entry name" value="CorC_HlyC"/>
    <property type="match status" value="1"/>
</dbReference>
<evidence type="ECO:0000256" key="3">
    <source>
        <dbReference type="ARBA" id="ARBA00022692"/>
    </source>
</evidence>
<dbReference type="PROSITE" id="PS51846">
    <property type="entry name" value="CNNM"/>
    <property type="match status" value="1"/>
</dbReference>
<dbReference type="PROSITE" id="PS51371">
    <property type="entry name" value="CBS"/>
    <property type="match status" value="1"/>
</dbReference>
<evidence type="ECO:0000313" key="13">
    <source>
        <dbReference type="EMBL" id="MBL0720592.1"/>
    </source>
</evidence>
<dbReference type="Pfam" id="PF00571">
    <property type="entry name" value="CBS"/>
    <property type="match status" value="1"/>
</dbReference>
<dbReference type="GO" id="GO:0050660">
    <property type="term" value="F:flavin adenine dinucleotide binding"/>
    <property type="evidence" value="ECO:0007669"/>
    <property type="project" value="InterPro"/>
</dbReference>
<dbReference type="CDD" id="cd04590">
    <property type="entry name" value="CBS_pair_CorC_HlyC_assoc"/>
    <property type="match status" value="1"/>
</dbReference>
<reference evidence="13 14" key="1">
    <citation type="submission" date="2021-01" db="EMBL/GenBank/DDBJ databases">
        <title>Piscinibacter sp. Jin2 Genome sequencing and assembly.</title>
        <authorList>
            <person name="Kim I."/>
        </authorList>
    </citation>
    <scope>NUCLEOTIDE SEQUENCE [LARGE SCALE GENOMIC DNA]</scope>
    <source>
        <strain evidence="13 14">Jin2</strain>
    </source>
</reference>
<evidence type="ECO:0000256" key="1">
    <source>
        <dbReference type="ARBA" id="ARBA00004651"/>
    </source>
</evidence>
<evidence type="ECO:0000259" key="11">
    <source>
        <dbReference type="PROSITE" id="PS51371"/>
    </source>
</evidence>
<dbReference type="InterPro" id="IPR016169">
    <property type="entry name" value="FAD-bd_PCMH_sub2"/>
</dbReference>
<keyword evidence="3 9" id="KW-0812">Transmembrane</keyword>
<evidence type="ECO:0000313" key="14">
    <source>
        <dbReference type="Proteomes" id="UP000643207"/>
    </source>
</evidence>
<dbReference type="RefSeq" id="WP_201827156.1">
    <property type="nucleotide sequence ID" value="NZ_JAERRA010000002.1"/>
</dbReference>
<evidence type="ECO:0000256" key="9">
    <source>
        <dbReference type="PROSITE-ProRule" id="PRU01193"/>
    </source>
</evidence>
<feature type="transmembrane region" description="Helical" evidence="10">
    <location>
        <begin position="58"/>
        <end position="82"/>
    </location>
</feature>
<dbReference type="InterPro" id="IPR005170">
    <property type="entry name" value="Transptr-assoc_dom"/>
</dbReference>
<keyword evidence="2" id="KW-1003">Cell membrane</keyword>
<dbReference type="InterPro" id="IPR051676">
    <property type="entry name" value="UPF0053_domain"/>
</dbReference>
<keyword evidence="4" id="KW-0677">Repeat</keyword>
<dbReference type="Gene3D" id="3.10.580.10">
    <property type="entry name" value="CBS-domain"/>
    <property type="match status" value="1"/>
</dbReference>
<keyword evidence="14" id="KW-1185">Reference proteome</keyword>
<evidence type="ECO:0000259" key="12">
    <source>
        <dbReference type="PROSITE" id="PS51846"/>
    </source>
</evidence>
<dbReference type="InterPro" id="IPR002550">
    <property type="entry name" value="CNNM"/>
</dbReference>
<evidence type="ECO:0000256" key="4">
    <source>
        <dbReference type="ARBA" id="ARBA00022737"/>
    </source>
</evidence>
<dbReference type="InterPro" id="IPR044751">
    <property type="entry name" value="Ion_transp-like_CBS"/>
</dbReference>
<keyword evidence="6 8" id="KW-0129">CBS domain</keyword>
<gene>
    <name evidence="13" type="ORF">JI742_11925</name>
</gene>
<keyword evidence="5 9" id="KW-1133">Transmembrane helix</keyword>
<dbReference type="InterPro" id="IPR036318">
    <property type="entry name" value="FAD-bd_PCMH-like_sf"/>
</dbReference>
<organism evidence="13 14">
    <name type="scientific">Aquariibacter lacus</name>
    <dbReference type="NCBI Taxonomy" id="2801332"/>
    <lineage>
        <taxon>Bacteria</taxon>
        <taxon>Pseudomonadati</taxon>
        <taxon>Pseudomonadota</taxon>
        <taxon>Betaproteobacteria</taxon>
        <taxon>Burkholderiales</taxon>
        <taxon>Sphaerotilaceae</taxon>
        <taxon>Aquariibacter</taxon>
    </lineage>
</organism>
<protein>
    <submittedName>
        <fullName evidence="13">HlyC/CorC family transporter</fullName>
    </submittedName>
</protein>
<dbReference type="AlphaFoldDB" id="A0A9X0XGP3"/>
<dbReference type="InterPro" id="IPR000644">
    <property type="entry name" value="CBS_dom"/>
</dbReference>